<feature type="transmembrane region" description="Helical" evidence="1">
    <location>
        <begin position="120"/>
        <end position="141"/>
    </location>
</feature>
<feature type="chain" id="PRO_5032679441" evidence="2">
    <location>
        <begin position="23"/>
        <end position="194"/>
    </location>
</feature>
<name>A0A8B6F2G1_MYTGA</name>
<keyword evidence="2" id="KW-0732">Signal</keyword>
<dbReference type="Proteomes" id="UP000596742">
    <property type="component" value="Unassembled WGS sequence"/>
</dbReference>
<evidence type="ECO:0000256" key="2">
    <source>
        <dbReference type="SAM" id="SignalP"/>
    </source>
</evidence>
<evidence type="ECO:0000313" key="3">
    <source>
        <dbReference type="EMBL" id="VDI42561.1"/>
    </source>
</evidence>
<feature type="signal peptide" evidence="2">
    <location>
        <begin position="1"/>
        <end position="22"/>
    </location>
</feature>
<keyword evidence="1" id="KW-0812">Transmembrane</keyword>
<dbReference type="EMBL" id="UYJE01006035">
    <property type="protein sequence ID" value="VDI42561.1"/>
    <property type="molecule type" value="Genomic_DNA"/>
</dbReference>
<organism evidence="3 4">
    <name type="scientific">Mytilus galloprovincialis</name>
    <name type="common">Mediterranean mussel</name>
    <dbReference type="NCBI Taxonomy" id="29158"/>
    <lineage>
        <taxon>Eukaryota</taxon>
        <taxon>Metazoa</taxon>
        <taxon>Spiralia</taxon>
        <taxon>Lophotrochozoa</taxon>
        <taxon>Mollusca</taxon>
        <taxon>Bivalvia</taxon>
        <taxon>Autobranchia</taxon>
        <taxon>Pteriomorphia</taxon>
        <taxon>Mytilida</taxon>
        <taxon>Mytiloidea</taxon>
        <taxon>Mytilidae</taxon>
        <taxon>Mytilinae</taxon>
        <taxon>Mytilus</taxon>
    </lineage>
</organism>
<sequence length="194" mass="19230">MAYFKLTILVIKTFIGFTHVSCLTFPPPGPGIGFPPGPGIGFPPGLGTGFPPGPGTGFPPGLGIGFPPGFLQPPGIGQQFGRFFPAVTDFDTDDSEVLLVQDNGIIDNGVGVGNGGGGGLGAGLGAGLSSLLGLLLLPFIFNRLNSGPASAPVQPVIIVQPATAGATAAATTVAAMTTVAVTTTMATTTEVKEP</sequence>
<gene>
    <name evidence="3" type="ORF">MGAL_10B069695</name>
</gene>
<keyword evidence="1" id="KW-1133">Transmembrane helix</keyword>
<keyword evidence="1" id="KW-0472">Membrane</keyword>
<proteinExistence type="predicted"/>
<evidence type="ECO:0000256" key="1">
    <source>
        <dbReference type="SAM" id="Phobius"/>
    </source>
</evidence>
<protein>
    <submittedName>
        <fullName evidence="3">Uncharacterized protein</fullName>
    </submittedName>
</protein>
<keyword evidence="4" id="KW-1185">Reference proteome</keyword>
<reference evidence="3" key="1">
    <citation type="submission" date="2018-11" db="EMBL/GenBank/DDBJ databases">
        <authorList>
            <person name="Alioto T."/>
            <person name="Alioto T."/>
        </authorList>
    </citation>
    <scope>NUCLEOTIDE SEQUENCE</scope>
</reference>
<accession>A0A8B6F2G1</accession>
<comment type="caution">
    <text evidence="3">The sequence shown here is derived from an EMBL/GenBank/DDBJ whole genome shotgun (WGS) entry which is preliminary data.</text>
</comment>
<evidence type="ECO:0000313" key="4">
    <source>
        <dbReference type="Proteomes" id="UP000596742"/>
    </source>
</evidence>
<dbReference type="AlphaFoldDB" id="A0A8B6F2G1"/>